<dbReference type="InterPro" id="IPR036047">
    <property type="entry name" value="F-box-like_dom_sf"/>
</dbReference>
<feature type="domain" description="F-box" evidence="1">
    <location>
        <begin position="11"/>
        <end position="49"/>
    </location>
</feature>
<dbReference type="InterPro" id="IPR053781">
    <property type="entry name" value="F-box_AtFBL13-like"/>
</dbReference>
<comment type="caution">
    <text evidence="3">The sequence shown here is derived from an EMBL/GenBank/DDBJ whole genome shotgun (WGS) entry which is preliminary data.</text>
</comment>
<dbReference type="Pfam" id="PF24758">
    <property type="entry name" value="LRR_At5g56370"/>
    <property type="match status" value="1"/>
</dbReference>
<dbReference type="Pfam" id="PF00646">
    <property type="entry name" value="F-box"/>
    <property type="match status" value="1"/>
</dbReference>
<evidence type="ECO:0000313" key="3">
    <source>
        <dbReference type="EMBL" id="KAJ4787121.1"/>
    </source>
</evidence>
<dbReference type="InterPro" id="IPR032675">
    <property type="entry name" value="LRR_dom_sf"/>
</dbReference>
<organism evidence="3 4">
    <name type="scientific">Rhynchospora pubera</name>
    <dbReference type="NCBI Taxonomy" id="906938"/>
    <lineage>
        <taxon>Eukaryota</taxon>
        <taxon>Viridiplantae</taxon>
        <taxon>Streptophyta</taxon>
        <taxon>Embryophyta</taxon>
        <taxon>Tracheophyta</taxon>
        <taxon>Spermatophyta</taxon>
        <taxon>Magnoliopsida</taxon>
        <taxon>Liliopsida</taxon>
        <taxon>Poales</taxon>
        <taxon>Cyperaceae</taxon>
        <taxon>Cyperoideae</taxon>
        <taxon>Rhynchosporeae</taxon>
        <taxon>Rhynchospora</taxon>
    </lineage>
</organism>
<proteinExistence type="predicted"/>
<dbReference type="PANTHER" id="PTHR31900">
    <property type="entry name" value="F-BOX/RNI SUPERFAMILY PROTEIN-RELATED"/>
    <property type="match status" value="1"/>
</dbReference>
<dbReference type="EMBL" id="JAMFTS010000002">
    <property type="protein sequence ID" value="KAJ4787121.1"/>
    <property type="molecule type" value="Genomic_DNA"/>
</dbReference>
<reference evidence="3" key="1">
    <citation type="submission" date="2022-08" db="EMBL/GenBank/DDBJ databases">
        <authorList>
            <person name="Marques A."/>
        </authorList>
    </citation>
    <scope>NUCLEOTIDE SEQUENCE</scope>
    <source>
        <strain evidence="3">RhyPub2mFocal</strain>
        <tissue evidence="3">Leaves</tissue>
    </source>
</reference>
<dbReference type="InterPro" id="IPR050232">
    <property type="entry name" value="FBL13/AtMIF1-like"/>
</dbReference>
<name>A0AAV8F8W1_9POAL</name>
<keyword evidence="4" id="KW-1185">Reference proteome</keyword>
<dbReference type="SUPFAM" id="SSF52058">
    <property type="entry name" value="L domain-like"/>
    <property type="match status" value="1"/>
</dbReference>
<dbReference type="InterPro" id="IPR001810">
    <property type="entry name" value="F-box_dom"/>
</dbReference>
<protein>
    <recommendedName>
        <fullName evidence="5">F-box domain-containing protein</fullName>
    </recommendedName>
</protein>
<gene>
    <name evidence="3" type="ORF">LUZ62_038367</name>
</gene>
<accession>A0AAV8F8W1</accession>
<dbReference type="SUPFAM" id="SSF81383">
    <property type="entry name" value="F-box domain"/>
    <property type="match status" value="1"/>
</dbReference>
<dbReference type="Gene3D" id="1.20.1280.50">
    <property type="match status" value="1"/>
</dbReference>
<dbReference type="InterPro" id="IPR055411">
    <property type="entry name" value="LRR_FXL15/At3g58940/PEG3-like"/>
</dbReference>
<sequence length="458" mass="53268">MEASSDQPDLISSLSDSILIHILSFLPSNLSGRTSILSRRWRYLWEHVPELIFEHCWDEQLLPFLTHRKSSILRKFHLSSGYKDVILDNYTIDQALCFCATQGVEELHLLFDTIHHASPKFSSYYLRAKSLSCWEASLRVLNLRGCLVSCPGRINLPKVEELRLFCVSTESGAFEHIITGCPSVESLEIQQNCHKALRFHHPNLKRLVLDWCHWDHIDISVPKLKFFKYDGSVDSLKTFLMRVYNLKEAEIELYQNRDCNQNDGYVWGHRCVFQAVAQAEHLKVHCGNWEKSALYHNMNLTFKNVKCLALECAELVFLLVVPAIIRLFPCLENFDISLRTCLPYTPEMHIDYYLMSKRPDEEKEFCMQLKNKMESINCLRYSLRRIDVRDFEARDTQIELLKLLVKNAIQLEVICFTDSFGGIARLLKSRQILISCAANKNIKFLAQNISNRHSNVSW</sequence>
<dbReference type="Gene3D" id="3.80.10.10">
    <property type="entry name" value="Ribonuclease Inhibitor"/>
    <property type="match status" value="1"/>
</dbReference>
<dbReference type="PANTHER" id="PTHR31900:SF27">
    <property type="entry name" value="FBD DOMAIN-CONTAINING PROTEIN"/>
    <property type="match status" value="1"/>
</dbReference>
<dbReference type="AlphaFoldDB" id="A0AAV8F8W1"/>
<dbReference type="CDD" id="cd22160">
    <property type="entry name" value="F-box_AtFBL13-like"/>
    <property type="match status" value="1"/>
</dbReference>
<evidence type="ECO:0000313" key="4">
    <source>
        <dbReference type="Proteomes" id="UP001140206"/>
    </source>
</evidence>
<feature type="domain" description="F-box/LRR-repeat protein 15/At3g58940/PEG3-like LRR" evidence="2">
    <location>
        <begin position="96"/>
        <end position="219"/>
    </location>
</feature>
<evidence type="ECO:0000259" key="1">
    <source>
        <dbReference type="Pfam" id="PF00646"/>
    </source>
</evidence>
<evidence type="ECO:0008006" key="5">
    <source>
        <dbReference type="Google" id="ProtNLM"/>
    </source>
</evidence>
<dbReference type="Proteomes" id="UP001140206">
    <property type="component" value="Chromosome 2"/>
</dbReference>
<evidence type="ECO:0000259" key="2">
    <source>
        <dbReference type="Pfam" id="PF24758"/>
    </source>
</evidence>